<dbReference type="AlphaFoldDB" id="A0A5A7N984"/>
<feature type="domain" description="Prolyl 3,4-dihydroxylase TPA1/OFD1 N-terminal" evidence="2">
    <location>
        <begin position="78"/>
        <end position="154"/>
    </location>
</feature>
<organism evidence="3 4">
    <name type="scientific">Iodidimonas nitroreducens</name>
    <dbReference type="NCBI Taxonomy" id="1236968"/>
    <lineage>
        <taxon>Bacteria</taxon>
        <taxon>Pseudomonadati</taxon>
        <taxon>Pseudomonadota</taxon>
        <taxon>Alphaproteobacteria</taxon>
        <taxon>Iodidimonadales</taxon>
        <taxon>Iodidimonadaceae</taxon>
        <taxon>Iodidimonas</taxon>
    </lineage>
</organism>
<name>A0A5A7N984_9PROT</name>
<evidence type="ECO:0000259" key="2">
    <source>
        <dbReference type="Pfam" id="PF13661"/>
    </source>
</evidence>
<dbReference type="RefSeq" id="WP_150006934.1">
    <property type="nucleotide sequence ID" value="NZ_BKCN01000005.1"/>
</dbReference>
<comment type="caution">
    <text evidence="3">The sequence shown here is derived from an EMBL/GenBank/DDBJ whole genome shotgun (WGS) entry which is preliminary data.</text>
</comment>
<dbReference type="Proteomes" id="UP000324996">
    <property type="component" value="Unassembled WGS sequence"/>
</dbReference>
<dbReference type="Gene3D" id="2.60.120.620">
    <property type="entry name" value="q2cbj1_9rhob like domain"/>
    <property type="match status" value="1"/>
</dbReference>
<reference evidence="3 4" key="1">
    <citation type="submission" date="2019-09" db="EMBL/GenBank/DDBJ databases">
        <title>NBRP : Genome information of microbial organism related human and environment.</title>
        <authorList>
            <person name="Hattori M."/>
            <person name="Oshima K."/>
            <person name="Inaba H."/>
            <person name="Suda W."/>
            <person name="Sakamoto M."/>
            <person name="Iino T."/>
            <person name="Kitahara M."/>
            <person name="Oshida Y."/>
            <person name="Iida T."/>
            <person name="Kudo T."/>
            <person name="Itoh T."/>
            <person name="Ohkuma M."/>
        </authorList>
    </citation>
    <scope>NUCLEOTIDE SEQUENCE [LARGE SCALE GENOMIC DNA]</scope>
    <source>
        <strain evidence="3 4">Q-1</strain>
    </source>
</reference>
<dbReference type="InterPro" id="IPR039558">
    <property type="entry name" value="TPA1/OFD1_N"/>
</dbReference>
<dbReference type="EMBL" id="BKCN01000005">
    <property type="protein sequence ID" value="GER03629.1"/>
    <property type="molecule type" value="Genomic_DNA"/>
</dbReference>
<protein>
    <recommendedName>
        <fullName evidence="2">Prolyl 3,4-dihydroxylase TPA1/OFD1 N-terminal domain-containing protein</fullName>
    </recommendedName>
</protein>
<evidence type="ECO:0000313" key="4">
    <source>
        <dbReference type="Proteomes" id="UP000324996"/>
    </source>
</evidence>
<gene>
    <name evidence="3" type="ORF">JCM17846_13110</name>
</gene>
<feature type="region of interest" description="Disordered" evidence="1">
    <location>
        <begin position="172"/>
        <end position="196"/>
    </location>
</feature>
<sequence length="196" mass="22872">MAKVSPEKWSQLQRDLFLLARDRFSYAYGFYPLQESVRLDRDRHLYLLSFFDFLQGPQMIGLIRDLLGDEAVVKADAQATRFGPGQYLTYHNDHVPKSHRRCAYVFNFTRRWRPDWGGYLQFFDDLGNGQTAYKPDFNKLNLFLVPQPHAVTFIPPLRAVIAMPYRAGIAPRSPLHHDPPPIRHRSWRSVSPQSRA</sequence>
<evidence type="ECO:0000256" key="1">
    <source>
        <dbReference type="SAM" id="MobiDB-lite"/>
    </source>
</evidence>
<dbReference type="Pfam" id="PF13661">
    <property type="entry name" value="2OG-FeII_Oxy_4"/>
    <property type="match status" value="1"/>
</dbReference>
<proteinExistence type="predicted"/>
<evidence type="ECO:0000313" key="3">
    <source>
        <dbReference type="EMBL" id="GER03629.1"/>
    </source>
</evidence>
<keyword evidence="4" id="KW-1185">Reference proteome</keyword>
<accession>A0A5A7N984</accession>